<keyword evidence="1" id="KW-0472">Membrane</keyword>
<dbReference type="Proteomes" id="UP000483820">
    <property type="component" value="Chromosome X"/>
</dbReference>
<sequence length="220" mass="26011">MEFLSVWEHARIYWTPAVFSAISLFVFACTATKKAPVDKRNLQHISGKCKERLFFGNLIVLIISLTYQIVLWKWKWHTEKSYLYFLIVNLIMTSVYSFFMSDNLVNVVSNYQYQHFIPIFAYLPTLYIFPYTAPGDSWLYNLHLNFIMAVTLVELHTILTDNLRLHVLPEIETEEEFEEFVEEDGIDFPDDSASETSEDDWEKFEDTGFQKQRIPCRQLS</sequence>
<evidence type="ECO:0000313" key="2">
    <source>
        <dbReference type="EMBL" id="KAF1748318.1"/>
    </source>
</evidence>
<keyword evidence="1" id="KW-1133">Transmembrane helix</keyword>
<feature type="transmembrane region" description="Helical" evidence="1">
    <location>
        <begin position="53"/>
        <end position="70"/>
    </location>
</feature>
<feature type="transmembrane region" description="Helical" evidence="1">
    <location>
        <begin position="138"/>
        <end position="159"/>
    </location>
</feature>
<name>A0A6A5G065_CAERE</name>
<organism evidence="2 3">
    <name type="scientific">Caenorhabditis remanei</name>
    <name type="common">Caenorhabditis vulgaris</name>
    <dbReference type="NCBI Taxonomy" id="31234"/>
    <lineage>
        <taxon>Eukaryota</taxon>
        <taxon>Metazoa</taxon>
        <taxon>Ecdysozoa</taxon>
        <taxon>Nematoda</taxon>
        <taxon>Chromadorea</taxon>
        <taxon>Rhabditida</taxon>
        <taxon>Rhabditina</taxon>
        <taxon>Rhabditomorpha</taxon>
        <taxon>Rhabditoidea</taxon>
        <taxon>Rhabditidae</taxon>
        <taxon>Peloderinae</taxon>
        <taxon>Caenorhabditis</taxon>
    </lineage>
</organism>
<reference evidence="2 3" key="1">
    <citation type="submission" date="2019-12" db="EMBL/GenBank/DDBJ databases">
        <title>Chromosome-level assembly of the Caenorhabditis remanei genome.</title>
        <authorList>
            <person name="Teterina A.A."/>
            <person name="Willis J.H."/>
            <person name="Phillips P.C."/>
        </authorList>
    </citation>
    <scope>NUCLEOTIDE SEQUENCE [LARGE SCALE GENOMIC DNA]</scope>
    <source>
        <strain evidence="2 3">PX506</strain>
        <tissue evidence="2">Whole organism</tissue>
    </source>
</reference>
<gene>
    <name evidence="2" type="ORF">GCK72_024785</name>
</gene>
<protein>
    <submittedName>
        <fullName evidence="2">Uncharacterized protein</fullName>
    </submittedName>
</protein>
<dbReference type="GeneID" id="78777843"/>
<keyword evidence="1" id="KW-0812">Transmembrane</keyword>
<dbReference type="KEGG" id="crq:GCK72_024785"/>
<proteinExistence type="predicted"/>
<evidence type="ECO:0000256" key="1">
    <source>
        <dbReference type="SAM" id="Phobius"/>
    </source>
</evidence>
<dbReference type="RefSeq" id="XP_053579610.1">
    <property type="nucleotide sequence ID" value="XM_053736044.1"/>
</dbReference>
<dbReference type="CTD" id="78777843"/>
<feature type="transmembrane region" description="Helical" evidence="1">
    <location>
        <begin position="12"/>
        <end position="32"/>
    </location>
</feature>
<accession>A0A6A5G065</accession>
<dbReference type="AlphaFoldDB" id="A0A6A5G065"/>
<feature type="transmembrane region" description="Helical" evidence="1">
    <location>
        <begin position="113"/>
        <end position="132"/>
    </location>
</feature>
<feature type="transmembrane region" description="Helical" evidence="1">
    <location>
        <begin position="82"/>
        <end position="101"/>
    </location>
</feature>
<evidence type="ECO:0000313" key="3">
    <source>
        <dbReference type="Proteomes" id="UP000483820"/>
    </source>
</evidence>
<dbReference type="EMBL" id="WUAV01000006">
    <property type="protein sequence ID" value="KAF1748318.1"/>
    <property type="molecule type" value="Genomic_DNA"/>
</dbReference>
<comment type="caution">
    <text evidence="2">The sequence shown here is derived from an EMBL/GenBank/DDBJ whole genome shotgun (WGS) entry which is preliminary data.</text>
</comment>